<protein>
    <submittedName>
        <fullName evidence="1">Uncharacterized protein</fullName>
    </submittedName>
</protein>
<gene>
    <name evidence="1" type="ORF">LOD99_7141</name>
</gene>
<dbReference type="AlphaFoldDB" id="A0AAV7JJV2"/>
<dbReference type="Proteomes" id="UP001165289">
    <property type="component" value="Unassembled WGS sequence"/>
</dbReference>
<dbReference type="EMBL" id="JAKMXF010000326">
    <property type="protein sequence ID" value="KAI6648754.1"/>
    <property type="molecule type" value="Genomic_DNA"/>
</dbReference>
<proteinExistence type="predicted"/>
<comment type="caution">
    <text evidence="1">The sequence shown here is derived from an EMBL/GenBank/DDBJ whole genome shotgun (WGS) entry which is preliminary data.</text>
</comment>
<keyword evidence="2" id="KW-1185">Reference proteome</keyword>
<organism evidence="1 2">
    <name type="scientific">Oopsacas minuta</name>
    <dbReference type="NCBI Taxonomy" id="111878"/>
    <lineage>
        <taxon>Eukaryota</taxon>
        <taxon>Metazoa</taxon>
        <taxon>Porifera</taxon>
        <taxon>Hexactinellida</taxon>
        <taxon>Hexasterophora</taxon>
        <taxon>Lyssacinosida</taxon>
        <taxon>Leucopsacidae</taxon>
        <taxon>Oopsacas</taxon>
    </lineage>
</organism>
<reference evidence="1 2" key="1">
    <citation type="journal article" date="2023" name="BMC Biol.">
        <title>The compact genome of the sponge Oopsacas minuta (Hexactinellida) is lacking key metazoan core genes.</title>
        <authorList>
            <person name="Santini S."/>
            <person name="Schenkelaars Q."/>
            <person name="Jourda C."/>
            <person name="Duchesne M."/>
            <person name="Belahbib H."/>
            <person name="Rocher C."/>
            <person name="Selva M."/>
            <person name="Riesgo A."/>
            <person name="Vervoort M."/>
            <person name="Leys S.P."/>
            <person name="Kodjabachian L."/>
            <person name="Le Bivic A."/>
            <person name="Borchiellini C."/>
            <person name="Claverie J.M."/>
            <person name="Renard E."/>
        </authorList>
    </citation>
    <scope>NUCLEOTIDE SEQUENCE [LARGE SCALE GENOMIC DNA]</scope>
    <source>
        <strain evidence="1">SPO-2</strain>
    </source>
</reference>
<name>A0AAV7JJV2_9METZ</name>
<evidence type="ECO:0000313" key="1">
    <source>
        <dbReference type="EMBL" id="KAI6648754.1"/>
    </source>
</evidence>
<evidence type="ECO:0000313" key="2">
    <source>
        <dbReference type="Proteomes" id="UP001165289"/>
    </source>
</evidence>
<sequence>MSSKYSQQLTACSSSNSNPINELFVEFHIKEYRRKGGVMYISVPAAGCDHLTVNNSENFVDPIIGILTQRIENAWWGVSRKDKEEAPTTNPHLLESHLIEACWIRRE</sequence>
<accession>A0AAV7JJV2</accession>